<feature type="transmembrane region" description="Helical" evidence="1">
    <location>
        <begin position="12"/>
        <end position="32"/>
    </location>
</feature>
<protein>
    <recommendedName>
        <fullName evidence="2">YfjL-like N-terminal domain-containing protein</fullName>
    </recommendedName>
</protein>
<keyword evidence="1" id="KW-0812">Transmembrane</keyword>
<keyword evidence="1" id="KW-1133">Transmembrane helix</keyword>
<dbReference type="RefSeq" id="WP_234532080.1">
    <property type="nucleotide sequence ID" value="NZ_CAKMAB010000004.1"/>
</dbReference>
<gene>
    <name evidence="3" type="ORF">PAECIP111894_01054</name>
</gene>
<feature type="domain" description="YfjL-like N-terminal" evidence="2">
    <location>
        <begin position="11"/>
        <end position="71"/>
    </location>
</feature>
<proteinExistence type="predicted"/>
<evidence type="ECO:0000313" key="3">
    <source>
        <dbReference type="EMBL" id="CAH1054904.1"/>
    </source>
</evidence>
<evidence type="ECO:0000256" key="1">
    <source>
        <dbReference type="SAM" id="Phobius"/>
    </source>
</evidence>
<dbReference type="InterPro" id="IPR057359">
    <property type="entry name" value="YfjL_N"/>
</dbReference>
<keyword evidence="4" id="KW-1185">Reference proteome</keyword>
<sequence length="108" mass="13054">MKHPIISKKSLFLMIFLIFLIGIYFLFFGLPWKSIASKKQFESYLENKYQIEFKLKKMDFDFMHRTYLTYAYPVSDPTLVFYVGQDIENKEIHDLYKYELDKRKAGAK</sequence>
<evidence type="ECO:0000313" key="4">
    <source>
        <dbReference type="Proteomes" id="UP000838749"/>
    </source>
</evidence>
<name>A0ABN8FHM7_9BACL</name>
<evidence type="ECO:0000259" key="2">
    <source>
        <dbReference type="Pfam" id="PF25425"/>
    </source>
</evidence>
<dbReference type="Proteomes" id="UP000838749">
    <property type="component" value="Unassembled WGS sequence"/>
</dbReference>
<dbReference type="Pfam" id="PF25425">
    <property type="entry name" value="YfjL_N"/>
    <property type="match status" value="1"/>
</dbReference>
<keyword evidence="1" id="KW-0472">Membrane</keyword>
<dbReference type="EMBL" id="CAKMAB010000004">
    <property type="protein sequence ID" value="CAH1054904.1"/>
    <property type="molecule type" value="Genomic_DNA"/>
</dbReference>
<accession>A0ABN8FHM7</accession>
<reference evidence="3" key="1">
    <citation type="submission" date="2021-12" db="EMBL/GenBank/DDBJ databases">
        <authorList>
            <person name="Criscuolo A."/>
        </authorList>
    </citation>
    <scope>NUCLEOTIDE SEQUENCE</scope>
    <source>
        <strain evidence="3">CIP111894</strain>
    </source>
</reference>
<organism evidence="3 4">
    <name type="scientific">Paenibacillus pseudetheri</name>
    <dbReference type="NCBI Taxonomy" id="2897682"/>
    <lineage>
        <taxon>Bacteria</taxon>
        <taxon>Bacillati</taxon>
        <taxon>Bacillota</taxon>
        <taxon>Bacilli</taxon>
        <taxon>Bacillales</taxon>
        <taxon>Paenibacillaceae</taxon>
        <taxon>Paenibacillus</taxon>
    </lineage>
</organism>
<comment type="caution">
    <text evidence="3">The sequence shown here is derived from an EMBL/GenBank/DDBJ whole genome shotgun (WGS) entry which is preliminary data.</text>
</comment>